<reference evidence="2" key="1">
    <citation type="journal article" date="2011" name="Plant Physiol.">
        <title>Comprehensive sequence analysis of 24,783 barley full-length cDNAs derived from 12 clone libraries.</title>
        <authorList>
            <person name="Matsumoto T."/>
            <person name="Tanaka T."/>
            <person name="Sakai H."/>
            <person name="Amano N."/>
            <person name="Kanamori H."/>
            <person name="Kurita K."/>
            <person name="Kikuta A."/>
            <person name="Kamiya K."/>
            <person name="Yamamoto M."/>
            <person name="Ikawa H."/>
            <person name="Fujii N."/>
            <person name="Hori K."/>
            <person name="Itoh T."/>
            <person name="Sato K."/>
        </authorList>
    </citation>
    <scope>NUCLEOTIDE SEQUENCE</scope>
    <source>
        <tissue evidence="2">Shoot and root</tissue>
    </source>
</reference>
<proteinExistence type="evidence at transcript level"/>
<feature type="compositionally biased region" description="Low complexity" evidence="1">
    <location>
        <begin position="97"/>
        <end position="107"/>
    </location>
</feature>
<evidence type="ECO:0000256" key="1">
    <source>
        <dbReference type="SAM" id="MobiDB-lite"/>
    </source>
</evidence>
<dbReference type="EMBL" id="AK367610">
    <property type="protein sequence ID" value="BAJ98813.1"/>
    <property type="molecule type" value="mRNA"/>
</dbReference>
<feature type="compositionally biased region" description="Pro residues" evidence="1">
    <location>
        <begin position="17"/>
        <end position="28"/>
    </location>
</feature>
<feature type="region of interest" description="Disordered" evidence="1">
    <location>
        <begin position="1"/>
        <end position="60"/>
    </location>
</feature>
<name>F2DUP2_HORVV</name>
<sequence>ERSKPHLDSYSSSSSSSPPPLSPQPPPDSTASHDLPPRPRHAQLRLGPSGRRHVRLLPRTPRLLRRLRQDPHLPAAALLLPQPQPRPARRPGPDPGPHGAALLARQGGRARHAVPGAGPGPHRRAPPLGRGLPLAGLLQAAQRRGGRLPDAPQHGLLPRQLRAGRPRRRRRLPLLAPGHPLRAPRALRRLVLPLLRAPRRGRPAAPDLRHRVRRRHRPRLALRGHRHRHALHRRRMERCRLGHDRGRPRGRPRRAQVHRRPVFDRAGGRRQRAGGRGLQCCWTSLAHLCPHWLIVQSGVVA</sequence>
<organism evidence="2">
    <name type="scientific">Hordeum vulgare subsp. vulgare</name>
    <name type="common">Domesticated barley</name>
    <dbReference type="NCBI Taxonomy" id="112509"/>
    <lineage>
        <taxon>Eukaryota</taxon>
        <taxon>Viridiplantae</taxon>
        <taxon>Streptophyta</taxon>
        <taxon>Embryophyta</taxon>
        <taxon>Tracheophyta</taxon>
        <taxon>Spermatophyta</taxon>
        <taxon>Magnoliopsida</taxon>
        <taxon>Liliopsida</taxon>
        <taxon>Poales</taxon>
        <taxon>Poaceae</taxon>
        <taxon>BOP clade</taxon>
        <taxon>Pooideae</taxon>
        <taxon>Triticodae</taxon>
        <taxon>Triticeae</taxon>
        <taxon>Hordeinae</taxon>
        <taxon>Hordeum</taxon>
    </lineage>
</organism>
<feature type="region of interest" description="Disordered" evidence="1">
    <location>
        <begin position="75"/>
        <end position="172"/>
    </location>
</feature>
<accession>F2DUP2</accession>
<feature type="non-terminal residue" evidence="2">
    <location>
        <position position="1"/>
    </location>
</feature>
<feature type="compositionally biased region" description="Basic residues" evidence="1">
    <location>
        <begin position="162"/>
        <end position="172"/>
    </location>
</feature>
<dbReference type="AlphaFoldDB" id="F2DUP2"/>
<protein>
    <submittedName>
        <fullName evidence="2">Predicted protein</fullName>
    </submittedName>
</protein>
<feature type="compositionally biased region" description="Basic residues" evidence="1">
    <location>
        <begin position="50"/>
        <end position="60"/>
    </location>
</feature>
<feature type="compositionally biased region" description="Low complexity" evidence="1">
    <location>
        <begin position="126"/>
        <end position="143"/>
    </location>
</feature>
<evidence type="ECO:0000313" key="2">
    <source>
        <dbReference type="EMBL" id="BAJ98813.1"/>
    </source>
</evidence>